<dbReference type="RefSeq" id="WP_162427918.1">
    <property type="nucleotide sequence ID" value="NZ_JAHWXQ010000001.1"/>
</dbReference>
<evidence type="ECO:0000313" key="2">
    <source>
        <dbReference type="Proteomes" id="UP000774935"/>
    </source>
</evidence>
<dbReference type="EMBL" id="JAHWXQ010000001">
    <property type="protein sequence ID" value="MBW3364282.1"/>
    <property type="molecule type" value="Genomic_DNA"/>
</dbReference>
<organism evidence="1 2">
    <name type="scientific">Pontibacter populi</name>
    <dbReference type="NCBI Taxonomy" id="890055"/>
    <lineage>
        <taxon>Bacteria</taxon>
        <taxon>Pseudomonadati</taxon>
        <taxon>Bacteroidota</taxon>
        <taxon>Cytophagia</taxon>
        <taxon>Cytophagales</taxon>
        <taxon>Hymenobacteraceae</taxon>
        <taxon>Pontibacter</taxon>
    </lineage>
</organism>
<gene>
    <name evidence="1" type="ORF">KYK27_04465</name>
</gene>
<proteinExistence type="predicted"/>
<evidence type="ECO:0000313" key="1">
    <source>
        <dbReference type="EMBL" id="MBW3364282.1"/>
    </source>
</evidence>
<evidence type="ECO:0008006" key="3">
    <source>
        <dbReference type="Google" id="ProtNLM"/>
    </source>
</evidence>
<dbReference type="Proteomes" id="UP000774935">
    <property type="component" value="Unassembled WGS sequence"/>
</dbReference>
<keyword evidence="2" id="KW-1185">Reference proteome</keyword>
<protein>
    <recommendedName>
        <fullName evidence="3">STAS/SEC14 domain-containing protein</fullName>
    </recommendedName>
</protein>
<accession>A0ABS6X8H4</accession>
<comment type="caution">
    <text evidence="1">The sequence shown here is derived from an EMBL/GenBank/DDBJ whole genome shotgun (WGS) entry which is preliminary data.</text>
</comment>
<name>A0ABS6X8H4_9BACT</name>
<sequence length="131" mass="15237">MRHIKLLTTEFLTIEYNAVDDFLFADWHGNLTNDAIVQGYENILFYLKREHSHKLLDNHYDVKGLWAELAEWCANDWHPRAEAAGLEYHAAVYSQDLFSRLSTDKTIRMVKSGIVKGFDTVKEAEGWLNSF</sequence>
<reference evidence="1 2" key="1">
    <citation type="submission" date="2021-07" db="EMBL/GenBank/DDBJ databases">
        <authorList>
            <person name="Kim M.K."/>
        </authorList>
    </citation>
    <scope>NUCLEOTIDE SEQUENCE [LARGE SCALE GENOMIC DNA]</scope>
    <source>
        <strain evidence="1 2">HLY7-15</strain>
    </source>
</reference>